<reference evidence="12 13" key="1">
    <citation type="submission" date="2020-02" db="EMBL/GenBank/DDBJ databases">
        <authorList>
            <person name="Zhang X.-Y."/>
        </authorList>
    </citation>
    <scope>NUCLEOTIDE SEQUENCE [LARGE SCALE GENOMIC DNA]</scope>
    <source>
        <strain evidence="12 13">C33</strain>
    </source>
</reference>
<evidence type="ECO:0000256" key="6">
    <source>
        <dbReference type="ARBA" id="ARBA00022825"/>
    </source>
</evidence>
<evidence type="ECO:0000256" key="3">
    <source>
        <dbReference type="ARBA" id="ARBA00022490"/>
    </source>
</evidence>
<feature type="domain" description="Tail specific protease" evidence="11">
    <location>
        <begin position="820"/>
        <end position="1025"/>
    </location>
</feature>
<evidence type="ECO:0000313" key="12">
    <source>
        <dbReference type="EMBL" id="NDY97067.1"/>
    </source>
</evidence>
<feature type="active site" description="Nucleophile" evidence="8">
    <location>
        <position position="956"/>
    </location>
</feature>
<dbReference type="GO" id="GO:0005737">
    <property type="term" value="C:cytoplasm"/>
    <property type="evidence" value="ECO:0007669"/>
    <property type="project" value="UniProtKB-SubCell"/>
</dbReference>
<dbReference type="Pfam" id="PF26549">
    <property type="entry name" value="Tricorn_N"/>
    <property type="match status" value="1"/>
</dbReference>
<evidence type="ECO:0000256" key="5">
    <source>
        <dbReference type="ARBA" id="ARBA00022801"/>
    </source>
</evidence>
<evidence type="ECO:0000259" key="11">
    <source>
        <dbReference type="SMART" id="SM00245"/>
    </source>
</evidence>
<dbReference type="Gene3D" id="3.30.750.44">
    <property type="match status" value="1"/>
</dbReference>
<comment type="caution">
    <text evidence="12">The sequence shown here is derived from an EMBL/GenBank/DDBJ whole genome shotgun (WGS) entry which is preliminary data.</text>
</comment>
<dbReference type="Gene3D" id="2.130.10.10">
    <property type="entry name" value="YVTN repeat-like/Quinoprotein amine dehydrogenase"/>
    <property type="match status" value="1"/>
</dbReference>
<feature type="signal peptide" evidence="10">
    <location>
        <begin position="1"/>
        <end position="20"/>
    </location>
</feature>
<dbReference type="PANTHER" id="PTHR43253:SF1">
    <property type="entry name" value="TRICORN PROTEASE HOMOLOG 2-RELATED"/>
    <property type="match status" value="1"/>
</dbReference>
<dbReference type="GO" id="GO:0006508">
    <property type="term" value="P:proteolysis"/>
    <property type="evidence" value="ECO:0007669"/>
    <property type="project" value="UniProtKB-UniRule"/>
</dbReference>
<dbReference type="InterPro" id="IPR036034">
    <property type="entry name" value="PDZ_sf"/>
</dbReference>
<name>A0A845V0C3_9GAMM</name>
<dbReference type="Pfam" id="PF26550">
    <property type="entry name" value="Tricorn_2nd"/>
    <property type="match status" value="1"/>
</dbReference>
<dbReference type="CDD" id="cd07562">
    <property type="entry name" value="Peptidase_S41_TRI"/>
    <property type="match status" value="1"/>
</dbReference>
<dbReference type="AlphaFoldDB" id="A0A845V0C3"/>
<dbReference type="Gene3D" id="2.120.10.60">
    <property type="entry name" value="Tricorn protease N-terminal domain"/>
    <property type="match status" value="1"/>
</dbReference>
<dbReference type="Pfam" id="PF03572">
    <property type="entry name" value="Peptidase_S41"/>
    <property type="match status" value="1"/>
</dbReference>
<dbReference type="InterPro" id="IPR029045">
    <property type="entry name" value="ClpP/crotonase-like_dom_sf"/>
</dbReference>
<keyword evidence="5 7" id="KW-0378">Hydrolase</keyword>
<gene>
    <name evidence="12" type="ORF">G3I74_15150</name>
</gene>
<dbReference type="Proteomes" id="UP000484885">
    <property type="component" value="Unassembled WGS sequence"/>
</dbReference>
<dbReference type="Pfam" id="PF14684">
    <property type="entry name" value="Tricorn_C1"/>
    <property type="match status" value="1"/>
</dbReference>
<feature type="active site" description="Charge relay system" evidence="8">
    <location>
        <position position="1014"/>
    </location>
</feature>
<dbReference type="GO" id="GO:0008236">
    <property type="term" value="F:serine-type peptidase activity"/>
    <property type="evidence" value="ECO:0007669"/>
    <property type="project" value="UniProtKB-UniRule"/>
</dbReference>
<dbReference type="PANTHER" id="PTHR43253">
    <property type="entry name" value="TRICORN PROTEASE HOMOLOG 2-RELATED"/>
    <property type="match status" value="1"/>
</dbReference>
<keyword evidence="6 7" id="KW-0720">Serine protease</keyword>
<accession>A0A845V0C3</accession>
<dbReference type="Gene3D" id="2.30.42.10">
    <property type="match status" value="1"/>
</dbReference>
<dbReference type="InterPro" id="IPR029414">
    <property type="entry name" value="Tricorn_PDZ"/>
</dbReference>
<feature type="site" description="Transition state stabilizer; via amide nitrogen" evidence="9">
    <location>
        <position position="957"/>
    </location>
</feature>
<dbReference type="EMBL" id="JAAGSC010000044">
    <property type="protein sequence ID" value="NDY97067.1"/>
    <property type="molecule type" value="Genomic_DNA"/>
</dbReference>
<comment type="similarity">
    <text evidence="2 7">Belongs to the peptidase S41B family.</text>
</comment>
<dbReference type="SUPFAM" id="SSF52096">
    <property type="entry name" value="ClpP/crotonase"/>
    <property type="match status" value="1"/>
</dbReference>
<organism evidence="12 13">
    <name type="scientific">Wenzhouxiangella limi</name>
    <dbReference type="NCBI Taxonomy" id="2707351"/>
    <lineage>
        <taxon>Bacteria</taxon>
        <taxon>Pseudomonadati</taxon>
        <taxon>Pseudomonadota</taxon>
        <taxon>Gammaproteobacteria</taxon>
        <taxon>Chromatiales</taxon>
        <taxon>Wenzhouxiangellaceae</taxon>
        <taxon>Wenzhouxiangella</taxon>
    </lineage>
</organism>
<dbReference type="Pfam" id="PF14685">
    <property type="entry name" value="PDZ_Tricorn"/>
    <property type="match status" value="1"/>
</dbReference>
<protein>
    <recommendedName>
        <fullName evidence="7">Tricorn protease homolog</fullName>
        <ecNumber evidence="7">3.4.21.-</ecNumber>
    </recommendedName>
</protein>
<evidence type="ECO:0000256" key="1">
    <source>
        <dbReference type="ARBA" id="ARBA00004496"/>
    </source>
</evidence>
<comment type="subcellular location">
    <subcellularLocation>
        <location evidence="1 7">Cytoplasm</location>
    </subcellularLocation>
</comment>
<keyword evidence="4 7" id="KW-0645">Protease</keyword>
<dbReference type="Gene3D" id="3.90.226.10">
    <property type="entry name" value="2-enoyl-CoA Hydratase, Chain A, domain 1"/>
    <property type="match status" value="1"/>
</dbReference>
<proteinExistence type="inferred from homology"/>
<feature type="active site" description="Charge relay system" evidence="8">
    <location>
        <position position="734"/>
    </location>
</feature>
<dbReference type="PIRSF" id="PIRSF036421">
    <property type="entry name" value="Tricorn_protease"/>
    <property type="match status" value="1"/>
</dbReference>
<dbReference type="InterPro" id="IPR015943">
    <property type="entry name" value="WD40/YVTN_repeat-like_dom_sf"/>
</dbReference>
<dbReference type="InterPro" id="IPR028204">
    <property type="entry name" value="Tricorn_C1"/>
</dbReference>
<evidence type="ECO:0000256" key="8">
    <source>
        <dbReference type="PIRSR" id="PIRSR036421-1"/>
    </source>
</evidence>
<keyword evidence="10" id="KW-0732">Signal</keyword>
<dbReference type="SUPFAM" id="SSF50156">
    <property type="entry name" value="PDZ domain-like"/>
    <property type="match status" value="1"/>
</dbReference>
<evidence type="ECO:0000256" key="7">
    <source>
        <dbReference type="PIRNR" id="PIRNR036421"/>
    </source>
</evidence>
<evidence type="ECO:0000256" key="10">
    <source>
        <dbReference type="SAM" id="SignalP"/>
    </source>
</evidence>
<keyword evidence="13" id="KW-1185">Reference proteome</keyword>
<evidence type="ECO:0000256" key="9">
    <source>
        <dbReference type="PIRSR" id="PIRSR036421-3"/>
    </source>
</evidence>
<sequence length="1073" mass="118191">MRFVVCLLLLSVVLVAPSPAAVPGYYHQPAAGSERIVFVSESDLWTVSADGGLAARLTTHAEPKLEPAISPDGRWLAFNGSYGGGRAVYVMPVSGGEPKRLTFESGWVKVQGWTPDGEVLYASNTVAGPAWFTVLRAVDPETLAVRELPLMDAREAAFADDGTIYFTRFGLALTADNAREYRGGAMAQLWRFHPERDDEAERLLPDFDGNLEAPMWWDGRLYLLSDANGGAGNLWRLEADGSNATQLTFHADFEVRSPSLADGRIVYQHGADLRVFDIASGEDRALAIELTSDRSRGLTRWLAEPLAFLDGARLAPDAGRVAVAARGQVTLAGTGALRRIDLALPDRSRARQAVAGPDGDWVYAIVVGDGEQEIWRFPADGSGAGEALTDDGETQRERLIVSPDGRYIAHDDRPGRLWLLDLETGRNRLLEDSGGSGYSDIVWAPDSASLAVTRPDTTIQRRQLVLIEVPDGATHVLSSDRYESFSPAFSPDGRWLYFLSNRHFQATPASPWGDRNLGPMFDRRTRIYAYALQPDNVFPLAERTELSVEPEAPGDEPASIEFDGLAQRLFEVDVVAGNYSALAAAGDRLYLIDRDEGGSALKTIDFGPDQPALETFASGVRFFELSADRTRMLYASSGNAMYIVDAKAKPPGDLGPHQVRLDDWRLPVRPAEEWRQMFVDAWRMQRDWLFDPDLRGQDWEAVRERYAPLAERVGDRRELDDLLGQMVAELGVLHSQVRGGEYPDEPESGAPAFLGGAFEAVDQGLRITHIYRSDPELPAERSPLARPGAGLAVGDVISAVNGRAVRSKADLARQLDHQAGQQVRIDYRRGTESASAVVEPVSGWGDWGLRYQDWIQGRRETVDELAGGRIGYLHLNAMGSNDIASFAREFYANIDRDGLIIDVRRNRGGNIDSWIIEKLLRRAWMFWQRPVGEPFWNMQQTFRGHLAVLVDPLTYSDGETFAAGVKTLGLGPVIGQRTAGAGVWLSDTNRLVDRGVMRAAQSPQFDAQGRWLVEGFGVVPDIEVENRPHATWNGDDAQLERAVEVLLERLEAEPVVQPPAQPIPPRGENAISP</sequence>
<dbReference type="SUPFAM" id="SSF69304">
    <property type="entry name" value="Tricorn protease N-terminal domain"/>
    <property type="match status" value="2"/>
</dbReference>
<dbReference type="EC" id="3.4.21.-" evidence="7"/>
<dbReference type="InterPro" id="IPR005151">
    <property type="entry name" value="Tail-specific_protease"/>
</dbReference>
<feature type="chain" id="PRO_5032760556" description="Tricorn protease homolog" evidence="10">
    <location>
        <begin position="21"/>
        <end position="1073"/>
    </location>
</feature>
<evidence type="ECO:0000313" key="13">
    <source>
        <dbReference type="Proteomes" id="UP000484885"/>
    </source>
</evidence>
<dbReference type="RefSeq" id="WP_164212435.1">
    <property type="nucleotide sequence ID" value="NZ_JAAGSC010000044.1"/>
</dbReference>
<evidence type="ECO:0000256" key="4">
    <source>
        <dbReference type="ARBA" id="ARBA00022670"/>
    </source>
</evidence>
<evidence type="ECO:0000256" key="2">
    <source>
        <dbReference type="ARBA" id="ARBA00008524"/>
    </source>
</evidence>
<dbReference type="SMART" id="SM00245">
    <property type="entry name" value="TSPc"/>
    <property type="match status" value="1"/>
</dbReference>
<keyword evidence="3 7" id="KW-0963">Cytoplasm</keyword>
<comment type="function">
    <text evidence="7">Degrades oligopeptides.</text>
</comment>
<dbReference type="InterPro" id="IPR012393">
    <property type="entry name" value="Tricorn_protease"/>
</dbReference>